<dbReference type="Proteomes" id="UP000218334">
    <property type="component" value="Unassembled WGS sequence"/>
</dbReference>
<accession>A0A2H3C1M0</accession>
<organism evidence="10 11">
    <name type="scientific">Armillaria solidipes</name>
    <dbReference type="NCBI Taxonomy" id="1076256"/>
    <lineage>
        <taxon>Eukaryota</taxon>
        <taxon>Fungi</taxon>
        <taxon>Dikarya</taxon>
        <taxon>Basidiomycota</taxon>
        <taxon>Agaricomycotina</taxon>
        <taxon>Agaricomycetes</taxon>
        <taxon>Agaricomycetidae</taxon>
        <taxon>Agaricales</taxon>
        <taxon>Marasmiineae</taxon>
        <taxon>Physalacriaceae</taxon>
        <taxon>Armillaria</taxon>
    </lineage>
</organism>
<name>A0A2H3C1M0_9AGAR</name>
<dbReference type="GO" id="GO:0072546">
    <property type="term" value="C:EMC complex"/>
    <property type="evidence" value="ECO:0007669"/>
    <property type="project" value="TreeGrafter"/>
</dbReference>
<evidence type="ECO:0000256" key="5">
    <source>
        <dbReference type="ARBA" id="ARBA00023136"/>
    </source>
</evidence>
<evidence type="ECO:0000256" key="2">
    <source>
        <dbReference type="ARBA" id="ARBA00022692"/>
    </source>
</evidence>
<feature type="region of interest" description="Disordered" evidence="6">
    <location>
        <begin position="199"/>
        <end position="236"/>
    </location>
</feature>
<evidence type="ECO:0000256" key="8">
    <source>
        <dbReference type="SAM" id="SignalP"/>
    </source>
</evidence>
<keyword evidence="11" id="KW-1185">Reference proteome</keyword>
<dbReference type="STRING" id="1076256.A0A2H3C1M0"/>
<keyword evidence="5 7" id="KW-0472">Membrane</keyword>
<keyword evidence="3 8" id="KW-0732">Signal</keyword>
<evidence type="ECO:0000256" key="7">
    <source>
        <dbReference type="SAM" id="Phobius"/>
    </source>
</evidence>
<feature type="chain" id="PRO_5013870722" description="ER membrane protein complex subunit 7 beta-sandwich domain-containing protein" evidence="8">
    <location>
        <begin position="21"/>
        <end position="236"/>
    </location>
</feature>
<evidence type="ECO:0000313" key="10">
    <source>
        <dbReference type="EMBL" id="PBK76991.1"/>
    </source>
</evidence>
<feature type="transmembrane region" description="Helical" evidence="7">
    <location>
        <begin position="145"/>
        <end position="163"/>
    </location>
</feature>
<dbReference type="PANTHER" id="PTHR13605">
    <property type="entry name" value="ER MEMBRANE PROTEIN COMPLEX SUBUNIT 7"/>
    <property type="match status" value="1"/>
</dbReference>
<evidence type="ECO:0000256" key="6">
    <source>
        <dbReference type="SAM" id="MobiDB-lite"/>
    </source>
</evidence>
<dbReference type="AlphaFoldDB" id="A0A2H3C1M0"/>
<evidence type="ECO:0000256" key="3">
    <source>
        <dbReference type="ARBA" id="ARBA00022729"/>
    </source>
</evidence>
<feature type="compositionally biased region" description="Low complexity" evidence="6">
    <location>
        <begin position="211"/>
        <end position="220"/>
    </location>
</feature>
<gene>
    <name evidence="10" type="ORF">ARMSODRAFT_254392</name>
</gene>
<evidence type="ECO:0000313" key="11">
    <source>
        <dbReference type="Proteomes" id="UP000218334"/>
    </source>
</evidence>
<dbReference type="EMBL" id="KZ293416">
    <property type="protein sequence ID" value="PBK76991.1"/>
    <property type="molecule type" value="Genomic_DNA"/>
</dbReference>
<dbReference type="InterPro" id="IPR019008">
    <property type="entry name" value="Beta_sandwich_EMC7"/>
</dbReference>
<evidence type="ECO:0000259" key="9">
    <source>
        <dbReference type="Pfam" id="PF09430"/>
    </source>
</evidence>
<keyword evidence="4 7" id="KW-1133">Transmembrane helix</keyword>
<evidence type="ECO:0000256" key="4">
    <source>
        <dbReference type="ARBA" id="ARBA00022989"/>
    </source>
</evidence>
<dbReference type="InterPro" id="IPR039163">
    <property type="entry name" value="EMC7"/>
</dbReference>
<keyword evidence="2 7" id="KW-0812">Transmembrane</keyword>
<dbReference type="PANTHER" id="PTHR13605:SF4">
    <property type="entry name" value="ER MEMBRANE PROTEIN COMPLEX SUBUNIT 7"/>
    <property type="match status" value="1"/>
</dbReference>
<evidence type="ECO:0000256" key="1">
    <source>
        <dbReference type="ARBA" id="ARBA00004167"/>
    </source>
</evidence>
<dbReference type="Pfam" id="PF09430">
    <property type="entry name" value="EMC7_beta-sandw"/>
    <property type="match status" value="1"/>
</dbReference>
<comment type="subcellular location">
    <subcellularLocation>
        <location evidence="1">Membrane</location>
        <topology evidence="1">Single-pass membrane protein</topology>
    </subcellularLocation>
</comment>
<protein>
    <recommendedName>
        <fullName evidence="9">ER membrane protein complex subunit 7 beta-sandwich domain-containing protein</fullName>
    </recommendedName>
</protein>
<proteinExistence type="predicted"/>
<feature type="signal peptide" evidence="8">
    <location>
        <begin position="1"/>
        <end position="20"/>
    </location>
</feature>
<reference evidence="11" key="1">
    <citation type="journal article" date="2017" name="Nat. Ecol. Evol.">
        <title>Genome expansion and lineage-specific genetic innovations in the forest pathogenic fungi Armillaria.</title>
        <authorList>
            <person name="Sipos G."/>
            <person name="Prasanna A.N."/>
            <person name="Walter M.C."/>
            <person name="O'Connor E."/>
            <person name="Balint B."/>
            <person name="Krizsan K."/>
            <person name="Kiss B."/>
            <person name="Hess J."/>
            <person name="Varga T."/>
            <person name="Slot J."/>
            <person name="Riley R."/>
            <person name="Boka B."/>
            <person name="Rigling D."/>
            <person name="Barry K."/>
            <person name="Lee J."/>
            <person name="Mihaltcheva S."/>
            <person name="LaButti K."/>
            <person name="Lipzen A."/>
            <person name="Waldron R."/>
            <person name="Moloney N.M."/>
            <person name="Sperisen C."/>
            <person name="Kredics L."/>
            <person name="Vagvoelgyi C."/>
            <person name="Patrignani A."/>
            <person name="Fitzpatrick D."/>
            <person name="Nagy I."/>
            <person name="Doyle S."/>
            <person name="Anderson J.B."/>
            <person name="Grigoriev I.V."/>
            <person name="Gueldener U."/>
            <person name="Muensterkoetter M."/>
            <person name="Nagy L.G."/>
        </authorList>
    </citation>
    <scope>NUCLEOTIDE SEQUENCE [LARGE SCALE GENOMIC DNA]</scope>
    <source>
        <strain evidence="11">28-4</strain>
    </source>
</reference>
<feature type="domain" description="ER membrane protein complex subunit 7 beta-sandwich" evidence="9">
    <location>
        <begin position="42"/>
        <end position="148"/>
    </location>
</feature>
<sequence>MIPFFLHLFGILSLLISVHAVDLTGRLQWNDVCPGLLELGPSKVVLDNGRRSGGVVQDGSFTIHDVPAGTYILSVLTHDFVFDQLRIDVLQDATVEARPYPPATPLNLPVPNLLSYPLTLTPRTKHNYFVPPDSFNMLGMLKSPMVLMMVFTGVMVLAMPYLMKNMDPEALEDFKEQQAKVAKMQSAVTNGDFKSGFSALLSAGDEVPKETQPSSTPTGPSKGGSQGNKGRGKKRR</sequence>